<proteinExistence type="inferred from homology"/>
<dbReference type="Proteomes" id="UP001460270">
    <property type="component" value="Unassembled WGS sequence"/>
</dbReference>
<evidence type="ECO:0000313" key="6">
    <source>
        <dbReference type="EMBL" id="KAK7919004.1"/>
    </source>
</evidence>
<feature type="domain" description="Calponin-homology (CH)" evidence="5">
    <location>
        <begin position="235"/>
        <end position="342"/>
    </location>
</feature>
<dbReference type="InterPro" id="IPR001715">
    <property type="entry name" value="CH_dom"/>
</dbReference>
<dbReference type="SUPFAM" id="SSF47576">
    <property type="entry name" value="Calponin-homology domain, CH-domain"/>
    <property type="match status" value="1"/>
</dbReference>
<protein>
    <recommendedName>
        <fullName evidence="5">Calponin-homology (CH) domain-containing protein</fullName>
    </recommendedName>
</protein>
<dbReference type="InterPro" id="IPR036872">
    <property type="entry name" value="CH_dom_sf"/>
</dbReference>
<organism evidence="6 7">
    <name type="scientific">Mugilogobius chulae</name>
    <name type="common">yellowstripe goby</name>
    <dbReference type="NCBI Taxonomy" id="88201"/>
    <lineage>
        <taxon>Eukaryota</taxon>
        <taxon>Metazoa</taxon>
        <taxon>Chordata</taxon>
        <taxon>Craniata</taxon>
        <taxon>Vertebrata</taxon>
        <taxon>Euteleostomi</taxon>
        <taxon>Actinopterygii</taxon>
        <taxon>Neopterygii</taxon>
        <taxon>Teleostei</taxon>
        <taxon>Neoteleostei</taxon>
        <taxon>Acanthomorphata</taxon>
        <taxon>Gobiaria</taxon>
        <taxon>Gobiiformes</taxon>
        <taxon>Gobioidei</taxon>
        <taxon>Gobiidae</taxon>
        <taxon>Gobionellinae</taxon>
        <taxon>Mugilogobius</taxon>
    </lineage>
</organism>
<keyword evidence="7" id="KW-1185">Reference proteome</keyword>
<feature type="compositionally biased region" description="Basic and acidic residues" evidence="4">
    <location>
        <begin position="75"/>
        <end position="90"/>
    </location>
</feature>
<keyword evidence="2" id="KW-0175">Coiled coil</keyword>
<feature type="compositionally biased region" description="Basic and acidic residues" evidence="4">
    <location>
        <begin position="349"/>
        <end position="362"/>
    </location>
</feature>
<dbReference type="EMBL" id="JBBPFD010000007">
    <property type="protein sequence ID" value="KAK7919004.1"/>
    <property type="molecule type" value="Genomic_DNA"/>
</dbReference>
<evidence type="ECO:0000256" key="2">
    <source>
        <dbReference type="ARBA" id="ARBA00023054"/>
    </source>
</evidence>
<evidence type="ECO:0000256" key="1">
    <source>
        <dbReference type="ARBA" id="ARBA00022553"/>
    </source>
</evidence>
<dbReference type="Gene3D" id="1.10.418.10">
    <property type="entry name" value="Calponin-like domain"/>
    <property type="match status" value="1"/>
</dbReference>
<feature type="compositionally biased region" description="Basic and acidic residues" evidence="4">
    <location>
        <begin position="150"/>
        <end position="172"/>
    </location>
</feature>
<dbReference type="SMART" id="SM00033">
    <property type="entry name" value="CH"/>
    <property type="match status" value="1"/>
</dbReference>
<feature type="compositionally biased region" description="Basic and acidic residues" evidence="4">
    <location>
        <begin position="40"/>
        <end position="68"/>
    </location>
</feature>
<comment type="similarity">
    <text evidence="3">Belongs to the smoothelin family.</text>
</comment>
<dbReference type="PANTHER" id="PTHR23167">
    <property type="entry name" value="CALPONIN HOMOLOGY DOMAIN-CONTAINING PROTEIN DDB_G0272472-RELATED"/>
    <property type="match status" value="1"/>
</dbReference>
<feature type="compositionally biased region" description="Low complexity" evidence="4">
    <location>
        <begin position="178"/>
        <end position="199"/>
    </location>
</feature>
<feature type="region of interest" description="Disordered" evidence="4">
    <location>
        <begin position="1"/>
        <end position="201"/>
    </location>
</feature>
<feature type="compositionally biased region" description="Polar residues" evidence="4">
    <location>
        <begin position="372"/>
        <end position="392"/>
    </location>
</feature>
<comment type="caution">
    <text evidence="6">The sequence shown here is derived from an EMBL/GenBank/DDBJ whole genome shotgun (WGS) entry which is preliminary data.</text>
</comment>
<reference evidence="7" key="1">
    <citation type="submission" date="2024-04" db="EMBL/GenBank/DDBJ databases">
        <title>Salinicola lusitanus LLJ914,a marine bacterium isolated from the Okinawa Trough.</title>
        <authorList>
            <person name="Li J."/>
        </authorList>
    </citation>
    <scope>NUCLEOTIDE SEQUENCE [LARGE SCALE GENOMIC DNA]</scope>
</reference>
<feature type="compositionally biased region" description="Basic and acidic residues" evidence="4">
    <location>
        <begin position="393"/>
        <end position="405"/>
    </location>
</feature>
<dbReference type="PROSITE" id="PS50021">
    <property type="entry name" value="CH"/>
    <property type="match status" value="1"/>
</dbReference>
<dbReference type="InterPro" id="IPR050540">
    <property type="entry name" value="F-actin_Monoox_Mical"/>
</dbReference>
<evidence type="ECO:0000313" key="7">
    <source>
        <dbReference type="Proteomes" id="UP001460270"/>
    </source>
</evidence>
<evidence type="ECO:0000256" key="4">
    <source>
        <dbReference type="SAM" id="MobiDB-lite"/>
    </source>
</evidence>
<feature type="compositionally biased region" description="Polar residues" evidence="4">
    <location>
        <begin position="91"/>
        <end position="109"/>
    </location>
</feature>
<dbReference type="Pfam" id="PF00307">
    <property type="entry name" value="CH"/>
    <property type="match status" value="1"/>
</dbReference>
<dbReference type="AlphaFoldDB" id="A0AAW0PAR9"/>
<gene>
    <name evidence="6" type="ORF">WMY93_010288</name>
</gene>
<evidence type="ECO:0000259" key="5">
    <source>
        <dbReference type="PROSITE" id="PS50021"/>
    </source>
</evidence>
<sequence length="416" mass="46008">MEETHQPECAVEKTPCDKNNNNQIADAEVKENTLQTTEEETSKDPEKEVASKENEKDGECDETKREAEQGLDESQEAKGNTEQDKQDHTTDNISANDAESTSAENTNIKTETEDEIVKESDKKQENTTTNNEENVKEAVPNKTEKKKASKGKDTDVKSDGGKKGKTEEAEKPAKKKSGPSASALAALSRPRTSARSSRASNKKDIIAKFQQGAPETPVPRNFKLQRSAAAGSTGASIKQKVLQWCISKTRKYEGVNIENFSSSWCDGMAFCALIHRFFPDAFDFSSLDPKEREKNFTLAFQTAETLADCCPLLEVSDMLLMGNHPDPMCVFTYVQSLCHSLSKIEKQRKDKAEKESVDKKEEDEAQEETEMQDSGTSEGSEDTQITNDSQEPISEKEGDVSKSEETDNQATVAVES</sequence>
<keyword evidence="1" id="KW-0597">Phosphoprotein</keyword>
<evidence type="ECO:0000256" key="3">
    <source>
        <dbReference type="ARBA" id="ARBA00061655"/>
    </source>
</evidence>
<dbReference type="FunFam" id="1.10.418.10:FF:000009">
    <property type="entry name" value="smoothelin isoform X2"/>
    <property type="match status" value="1"/>
</dbReference>
<feature type="compositionally biased region" description="Basic and acidic residues" evidence="4">
    <location>
        <begin position="1"/>
        <end position="16"/>
    </location>
</feature>
<dbReference type="CDD" id="cd21200">
    <property type="entry name" value="CH_SMTN-like"/>
    <property type="match status" value="1"/>
</dbReference>
<feature type="region of interest" description="Disordered" evidence="4">
    <location>
        <begin position="349"/>
        <end position="416"/>
    </location>
</feature>
<dbReference type="PANTHER" id="PTHR23167:SF85">
    <property type="entry name" value="SMOOTHELIN-LIKE 1 ISOFORM X1"/>
    <property type="match status" value="1"/>
</dbReference>
<name>A0AAW0PAR9_9GOBI</name>
<accession>A0AAW0PAR9</accession>
<feature type="compositionally biased region" description="Basic and acidic residues" evidence="4">
    <location>
        <begin position="115"/>
        <end position="125"/>
    </location>
</feature>